<feature type="chain" id="PRO_5035757114" evidence="5">
    <location>
        <begin position="23"/>
        <end position="112"/>
    </location>
</feature>
<protein>
    <submittedName>
        <fullName evidence="6">(apollo) hypothetical protein</fullName>
    </submittedName>
</protein>
<dbReference type="InterPro" id="IPR009396">
    <property type="entry name" value="Pigment_DH"/>
</dbReference>
<evidence type="ECO:0000256" key="2">
    <source>
        <dbReference type="ARBA" id="ARBA00010172"/>
    </source>
</evidence>
<dbReference type="GO" id="GO:0009416">
    <property type="term" value="P:response to light stimulus"/>
    <property type="evidence" value="ECO:0007669"/>
    <property type="project" value="InterPro"/>
</dbReference>
<evidence type="ECO:0000313" key="6">
    <source>
        <dbReference type="EMBL" id="CAG4981260.1"/>
    </source>
</evidence>
<gene>
    <name evidence="6" type="ORF">PAPOLLO_LOCUS10214</name>
</gene>
<proteinExistence type="inferred from homology"/>
<comment type="caution">
    <text evidence="6">The sequence shown here is derived from an EMBL/GenBank/DDBJ whole genome shotgun (WGS) entry which is preliminary data.</text>
</comment>
<evidence type="ECO:0000256" key="4">
    <source>
        <dbReference type="ARBA" id="ARBA00022815"/>
    </source>
</evidence>
<keyword evidence="3" id="KW-0964">Secreted</keyword>
<evidence type="ECO:0000256" key="1">
    <source>
        <dbReference type="ARBA" id="ARBA00004613"/>
    </source>
</evidence>
<dbReference type="GO" id="GO:0005179">
    <property type="term" value="F:hormone activity"/>
    <property type="evidence" value="ECO:0007669"/>
    <property type="project" value="InterPro"/>
</dbReference>
<keyword evidence="5" id="KW-0732">Signal</keyword>
<name>A0A8S3WTQ8_PARAO</name>
<evidence type="ECO:0000313" key="7">
    <source>
        <dbReference type="Proteomes" id="UP000691718"/>
    </source>
</evidence>
<evidence type="ECO:0000256" key="5">
    <source>
        <dbReference type="SAM" id="SignalP"/>
    </source>
</evidence>
<dbReference type="Proteomes" id="UP000691718">
    <property type="component" value="Unassembled WGS sequence"/>
</dbReference>
<evidence type="ECO:0000256" key="3">
    <source>
        <dbReference type="ARBA" id="ARBA00022525"/>
    </source>
</evidence>
<accession>A0A8S3WTQ8</accession>
<sequence length="112" mass="12918">MSSASRAIIFVILMNFLPEISVYKLKSDMYEYYGPYIGNKETPEIFPYVTDEQYVRRIHSMVNAYNNRGDLNGGLVIETNALIDTKYRTWKRNADLINSLLALPKDMNDAGR</sequence>
<comment type="similarity">
    <text evidence="2">Belongs to the arthropod PDH family.</text>
</comment>
<dbReference type="AlphaFoldDB" id="A0A8S3WTQ8"/>
<keyword evidence="4" id="KW-0027">Amidation</keyword>
<dbReference type="GO" id="GO:0005576">
    <property type="term" value="C:extracellular region"/>
    <property type="evidence" value="ECO:0007669"/>
    <property type="project" value="UniProtKB-SubCell"/>
</dbReference>
<comment type="subcellular location">
    <subcellularLocation>
        <location evidence="1">Secreted</location>
    </subcellularLocation>
</comment>
<feature type="signal peptide" evidence="5">
    <location>
        <begin position="1"/>
        <end position="22"/>
    </location>
</feature>
<organism evidence="6 7">
    <name type="scientific">Parnassius apollo</name>
    <name type="common">Apollo butterfly</name>
    <name type="synonym">Papilio apollo</name>
    <dbReference type="NCBI Taxonomy" id="110799"/>
    <lineage>
        <taxon>Eukaryota</taxon>
        <taxon>Metazoa</taxon>
        <taxon>Ecdysozoa</taxon>
        <taxon>Arthropoda</taxon>
        <taxon>Hexapoda</taxon>
        <taxon>Insecta</taxon>
        <taxon>Pterygota</taxon>
        <taxon>Neoptera</taxon>
        <taxon>Endopterygota</taxon>
        <taxon>Lepidoptera</taxon>
        <taxon>Glossata</taxon>
        <taxon>Ditrysia</taxon>
        <taxon>Papilionoidea</taxon>
        <taxon>Papilionidae</taxon>
        <taxon>Parnassiinae</taxon>
        <taxon>Parnassini</taxon>
        <taxon>Parnassius</taxon>
        <taxon>Parnassius</taxon>
    </lineage>
</organism>
<dbReference type="Pfam" id="PF06324">
    <property type="entry name" value="Pigment_DH"/>
    <property type="match status" value="1"/>
</dbReference>
<dbReference type="EMBL" id="CAJQZP010000723">
    <property type="protein sequence ID" value="CAG4981260.1"/>
    <property type="molecule type" value="Genomic_DNA"/>
</dbReference>
<dbReference type="OrthoDB" id="8178425at2759"/>
<keyword evidence="7" id="KW-1185">Reference proteome</keyword>
<reference evidence="6" key="1">
    <citation type="submission" date="2021-04" db="EMBL/GenBank/DDBJ databases">
        <authorList>
            <person name="Tunstrom K."/>
        </authorList>
    </citation>
    <scope>NUCLEOTIDE SEQUENCE</scope>
</reference>